<feature type="region of interest" description="Disordered" evidence="1">
    <location>
        <begin position="1"/>
        <end position="71"/>
    </location>
</feature>
<organism evidence="2 3">
    <name type="scientific">Trametes coccinea (strain BRFM310)</name>
    <name type="common">Pycnoporus coccineus</name>
    <dbReference type="NCBI Taxonomy" id="1353009"/>
    <lineage>
        <taxon>Eukaryota</taxon>
        <taxon>Fungi</taxon>
        <taxon>Dikarya</taxon>
        <taxon>Basidiomycota</taxon>
        <taxon>Agaricomycotina</taxon>
        <taxon>Agaricomycetes</taxon>
        <taxon>Polyporales</taxon>
        <taxon>Polyporaceae</taxon>
        <taxon>Trametes</taxon>
    </lineage>
</organism>
<dbReference type="EMBL" id="KZ084131">
    <property type="protein sequence ID" value="OSC99116.1"/>
    <property type="molecule type" value="Genomic_DNA"/>
</dbReference>
<proteinExistence type="predicted"/>
<name>A0A1Y2IDG5_TRAC3</name>
<accession>A0A1Y2IDG5</accession>
<keyword evidence="3" id="KW-1185">Reference proteome</keyword>
<feature type="compositionally biased region" description="Pro residues" evidence="1">
    <location>
        <begin position="1"/>
        <end position="10"/>
    </location>
</feature>
<gene>
    <name evidence="2" type="ORF">PYCCODRAFT_1470571</name>
</gene>
<dbReference type="OrthoDB" id="2637024at2759"/>
<reference evidence="2 3" key="1">
    <citation type="journal article" date="2015" name="Biotechnol. Biofuels">
        <title>Enhanced degradation of softwood versus hardwood by the white-rot fungus Pycnoporus coccineus.</title>
        <authorList>
            <person name="Couturier M."/>
            <person name="Navarro D."/>
            <person name="Chevret D."/>
            <person name="Henrissat B."/>
            <person name="Piumi F."/>
            <person name="Ruiz-Duenas F.J."/>
            <person name="Martinez A.T."/>
            <person name="Grigoriev I.V."/>
            <person name="Riley R."/>
            <person name="Lipzen A."/>
            <person name="Berrin J.G."/>
            <person name="Master E.R."/>
            <person name="Rosso M.N."/>
        </authorList>
    </citation>
    <scope>NUCLEOTIDE SEQUENCE [LARGE SCALE GENOMIC DNA]</scope>
    <source>
        <strain evidence="2 3">BRFM310</strain>
    </source>
</reference>
<evidence type="ECO:0000256" key="1">
    <source>
        <dbReference type="SAM" id="MobiDB-lite"/>
    </source>
</evidence>
<sequence length="180" mass="20062">MSPRIDPPYPSFTFALSKTRPTLSPPPESIVIRPSDARTTSRPPSLRLPPYRASHTGRFHPYPRSASPRRGEDQLMNTVDYRYAEEPLWEEDTVVEADSDAPAYEENLAAMTVALREVDIVSSPGSHAEPATTRAPSKAFALSKSAFLMTLSDMLAALRRRYLSTQAMQSFLETQQFKSG</sequence>
<protein>
    <submittedName>
        <fullName evidence="2">Uncharacterized protein</fullName>
    </submittedName>
</protein>
<evidence type="ECO:0000313" key="2">
    <source>
        <dbReference type="EMBL" id="OSC99116.1"/>
    </source>
</evidence>
<feature type="compositionally biased region" description="Low complexity" evidence="1">
    <location>
        <begin position="38"/>
        <end position="52"/>
    </location>
</feature>
<dbReference type="AlphaFoldDB" id="A0A1Y2IDG5"/>
<dbReference type="Proteomes" id="UP000193067">
    <property type="component" value="Unassembled WGS sequence"/>
</dbReference>
<evidence type="ECO:0000313" key="3">
    <source>
        <dbReference type="Proteomes" id="UP000193067"/>
    </source>
</evidence>